<protein>
    <submittedName>
        <fullName evidence="1">Uncharacterized protein</fullName>
    </submittedName>
</protein>
<proteinExistence type="predicted"/>
<evidence type="ECO:0000313" key="1">
    <source>
        <dbReference type="EMBL" id="KAK8094562.1"/>
    </source>
</evidence>
<dbReference type="EMBL" id="JAQQWN010000002">
    <property type="protein sequence ID" value="KAK8094562.1"/>
    <property type="molecule type" value="Genomic_DNA"/>
</dbReference>
<gene>
    <name evidence="1" type="ORF">PG997_001247</name>
</gene>
<organism evidence="1 2">
    <name type="scientific">Apiospora hydei</name>
    <dbReference type="NCBI Taxonomy" id="1337664"/>
    <lineage>
        <taxon>Eukaryota</taxon>
        <taxon>Fungi</taxon>
        <taxon>Dikarya</taxon>
        <taxon>Ascomycota</taxon>
        <taxon>Pezizomycotina</taxon>
        <taxon>Sordariomycetes</taxon>
        <taxon>Xylariomycetidae</taxon>
        <taxon>Amphisphaeriales</taxon>
        <taxon>Apiosporaceae</taxon>
        <taxon>Apiospora</taxon>
    </lineage>
</organism>
<accession>A0ABR1XDB7</accession>
<comment type="caution">
    <text evidence="1">The sequence shown here is derived from an EMBL/GenBank/DDBJ whole genome shotgun (WGS) entry which is preliminary data.</text>
</comment>
<name>A0ABR1XDB7_9PEZI</name>
<evidence type="ECO:0000313" key="2">
    <source>
        <dbReference type="Proteomes" id="UP001433268"/>
    </source>
</evidence>
<dbReference type="Proteomes" id="UP001433268">
    <property type="component" value="Unassembled WGS sequence"/>
</dbReference>
<sequence>MAEPLDFDEFVLSAPPDGLSLSVSSHIFLADQFDPQLDLTGLYDNMGIRVDGAVLVASDASDGFLEFLIESICQSPLWPSLGLSVVCTEITYETNDGDEPNICLEVDHPDKAASLISPPEAVTTSIEGLFCRFDYRTIVRGRRHHQPHIQSQQSPERVGENRAVGLPQSMSDQSNDSDDDRMQTDDMLDTRDEIDETCCRRRTCTAQLTVAALYRMIGIKPRFSGIQGITPIPPTLLDIAPAMWNAHYMELTRHHARQLPLIANIIENAGTWRRTLQDKISNLLNEHDGEPPIADYEQDPNRQHNPLHQHLWTLLRSNLMNKINIQSAAKKAHGILGATSDDAETRHFSSDAFPMSPGDEGGELFGYEYDDWEQDESQLPAYCAMQHEDDMSDYEITDQKNT</sequence>
<reference evidence="1 2" key="1">
    <citation type="submission" date="2023-01" db="EMBL/GenBank/DDBJ databases">
        <title>Analysis of 21 Apiospora genomes using comparative genomics revels a genus with tremendous synthesis potential of carbohydrate active enzymes and secondary metabolites.</title>
        <authorList>
            <person name="Sorensen T."/>
        </authorList>
    </citation>
    <scope>NUCLEOTIDE SEQUENCE [LARGE SCALE GENOMIC DNA]</scope>
    <source>
        <strain evidence="1 2">CBS 114990</strain>
    </source>
</reference>
<dbReference type="GeneID" id="92038622"/>
<dbReference type="RefSeq" id="XP_066675335.1">
    <property type="nucleotide sequence ID" value="XM_066805562.1"/>
</dbReference>
<keyword evidence="2" id="KW-1185">Reference proteome</keyword>